<keyword evidence="3" id="KW-1185">Reference proteome</keyword>
<accession>A0A3N4S3N0</accession>
<evidence type="ECO:0000313" key="3">
    <source>
        <dbReference type="Proteomes" id="UP000266906"/>
    </source>
</evidence>
<dbReference type="Proteomes" id="UP000266906">
    <property type="component" value="Unassembled WGS sequence"/>
</dbReference>
<dbReference type="EMBL" id="RKQG01000001">
    <property type="protein sequence ID" value="RPE35217.1"/>
    <property type="molecule type" value="Genomic_DNA"/>
</dbReference>
<evidence type="ECO:0000256" key="1">
    <source>
        <dbReference type="SAM" id="Phobius"/>
    </source>
</evidence>
<feature type="transmembrane region" description="Helical" evidence="1">
    <location>
        <begin position="64"/>
        <end position="89"/>
    </location>
</feature>
<gene>
    <name evidence="2" type="ORF">EDD38_3564</name>
</gene>
<organism evidence="2 3">
    <name type="scientific">Kitasatospora cineracea</name>
    <dbReference type="NCBI Taxonomy" id="88074"/>
    <lineage>
        <taxon>Bacteria</taxon>
        <taxon>Bacillati</taxon>
        <taxon>Actinomycetota</taxon>
        <taxon>Actinomycetes</taxon>
        <taxon>Kitasatosporales</taxon>
        <taxon>Streptomycetaceae</taxon>
        <taxon>Kitasatospora</taxon>
    </lineage>
</organism>
<feature type="transmembrane region" description="Helical" evidence="1">
    <location>
        <begin position="27"/>
        <end position="52"/>
    </location>
</feature>
<keyword evidence="1" id="KW-0812">Transmembrane</keyword>
<dbReference type="RefSeq" id="WP_123818759.1">
    <property type="nucleotide sequence ID" value="NZ_JBEYIY010000045.1"/>
</dbReference>
<sequence length="95" mass="9495">MAGTDGRGPSAADAVLTCGPVLLFDGWVLAAGSPVLLVPMALVLVGAAIGAGTARAGSPAPVRLCRAGVGALVAHFLLAVLLFVLLLLFPPRIPW</sequence>
<protein>
    <submittedName>
        <fullName evidence="2">Uncharacterized protein</fullName>
    </submittedName>
</protein>
<name>A0A3N4S3N0_9ACTN</name>
<evidence type="ECO:0000313" key="2">
    <source>
        <dbReference type="EMBL" id="RPE35217.1"/>
    </source>
</evidence>
<comment type="caution">
    <text evidence="2">The sequence shown here is derived from an EMBL/GenBank/DDBJ whole genome shotgun (WGS) entry which is preliminary data.</text>
</comment>
<keyword evidence="1" id="KW-1133">Transmembrane helix</keyword>
<proteinExistence type="predicted"/>
<keyword evidence="1" id="KW-0472">Membrane</keyword>
<dbReference type="AlphaFoldDB" id="A0A3N4S3N0"/>
<reference evidence="2 3" key="1">
    <citation type="submission" date="2018-11" db="EMBL/GenBank/DDBJ databases">
        <title>Sequencing the genomes of 1000 actinobacteria strains.</title>
        <authorList>
            <person name="Klenk H.-P."/>
        </authorList>
    </citation>
    <scope>NUCLEOTIDE SEQUENCE [LARGE SCALE GENOMIC DNA]</scope>
    <source>
        <strain evidence="2 3">DSM 44781</strain>
    </source>
</reference>